<dbReference type="AlphaFoldDB" id="A0A6B3N9W0"/>
<name>A0A6B3N9W0_9CYAN</name>
<protein>
    <submittedName>
        <fullName evidence="1">Uncharacterized protein</fullName>
    </submittedName>
</protein>
<organism evidence="1">
    <name type="scientific">Symploca sp. SIO1C4</name>
    <dbReference type="NCBI Taxonomy" id="2607765"/>
    <lineage>
        <taxon>Bacteria</taxon>
        <taxon>Bacillati</taxon>
        <taxon>Cyanobacteriota</taxon>
        <taxon>Cyanophyceae</taxon>
        <taxon>Coleofasciculales</taxon>
        <taxon>Coleofasciculaceae</taxon>
        <taxon>Symploca</taxon>
    </lineage>
</organism>
<sequence length="127" mass="14254">MYTSERLKSNLHIAAFTNASAANSEDVHIGVDDINYYYRPARNLAEAAITIHQLLEKLEQTHPNTTKAQKQIIAAEVIEQEIKSNLILKARLRAAFEAAGIKALKAIFNHPHAQIPVETLKVWIEVE</sequence>
<reference evidence="1" key="1">
    <citation type="submission" date="2019-11" db="EMBL/GenBank/DDBJ databases">
        <title>Genomic insights into an expanded diversity of filamentous marine cyanobacteria reveals the extraordinary biosynthetic potential of Moorea and Okeania.</title>
        <authorList>
            <person name="Ferreira Leao T."/>
            <person name="Wang M."/>
            <person name="Moss N."/>
            <person name="Da Silva R."/>
            <person name="Sanders J."/>
            <person name="Nurk S."/>
            <person name="Gurevich A."/>
            <person name="Humphrey G."/>
            <person name="Reher R."/>
            <person name="Zhu Q."/>
            <person name="Belda-Ferre P."/>
            <person name="Glukhov E."/>
            <person name="Rex R."/>
            <person name="Dorrestein P.C."/>
            <person name="Knight R."/>
            <person name="Pevzner P."/>
            <person name="Gerwick W.H."/>
            <person name="Gerwick L."/>
        </authorList>
    </citation>
    <scope>NUCLEOTIDE SEQUENCE</scope>
    <source>
        <strain evidence="1">SIO1C4</strain>
    </source>
</reference>
<dbReference type="EMBL" id="JAAHFQ010000207">
    <property type="protein sequence ID" value="NER28390.1"/>
    <property type="molecule type" value="Genomic_DNA"/>
</dbReference>
<gene>
    <name evidence="1" type="ORF">F6J89_12335</name>
</gene>
<accession>A0A6B3N9W0</accession>
<comment type="caution">
    <text evidence="1">The sequence shown here is derived from an EMBL/GenBank/DDBJ whole genome shotgun (WGS) entry which is preliminary data.</text>
</comment>
<proteinExistence type="predicted"/>
<evidence type="ECO:0000313" key="1">
    <source>
        <dbReference type="EMBL" id="NER28390.1"/>
    </source>
</evidence>